<evidence type="ECO:0000313" key="8">
    <source>
        <dbReference type="Proteomes" id="UP001221142"/>
    </source>
</evidence>
<feature type="transmembrane region" description="Helical" evidence="6">
    <location>
        <begin position="285"/>
        <end position="311"/>
    </location>
</feature>
<accession>A0AAD7CK74</accession>
<feature type="transmembrane region" description="Helical" evidence="6">
    <location>
        <begin position="188"/>
        <end position="209"/>
    </location>
</feature>
<keyword evidence="2" id="KW-0813">Transport</keyword>
<dbReference type="Proteomes" id="UP001221142">
    <property type="component" value="Unassembled WGS sequence"/>
</dbReference>
<organism evidence="7 8">
    <name type="scientific">Roridomyces roridus</name>
    <dbReference type="NCBI Taxonomy" id="1738132"/>
    <lineage>
        <taxon>Eukaryota</taxon>
        <taxon>Fungi</taxon>
        <taxon>Dikarya</taxon>
        <taxon>Basidiomycota</taxon>
        <taxon>Agaricomycotina</taxon>
        <taxon>Agaricomycetes</taxon>
        <taxon>Agaricomycetidae</taxon>
        <taxon>Agaricales</taxon>
        <taxon>Marasmiineae</taxon>
        <taxon>Mycenaceae</taxon>
        <taxon>Roridomyces</taxon>
    </lineage>
</organism>
<keyword evidence="8" id="KW-1185">Reference proteome</keyword>
<keyword evidence="5 6" id="KW-0472">Membrane</keyword>
<feature type="transmembrane region" description="Helical" evidence="6">
    <location>
        <begin position="69"/>
        <end position="89"/>
    </location>
</feature>
<dbReference type="GO" id="GO:0016020">
    <property type="term" value="C:membrane"/>
    <property type="evidence" value="ECO:0007669"/>
    <property type="project" value="UniProtKB-SubCell"/>
</dbReference>
<comment type="caution">
    <text evidence="7">The sequence shown here is derived from an EMBL/GenBank/DDBJ whole genome shotgun (WGS) entry which is preliminary data.</text>
</comment>
<feature type="transmembrane region" description="Helical" evidence="6">
    <location>
        <begin position="323"/>
        <end position="342"/>
    </location>
</feature>
<keyword evidence="3 6" id="KW-0812">Transmembrane</keyword>
<evidence type="ECO:0000313" key="7">
    <source>
        <dbReference type="EMBL" id="KAJ7650799.1"/>
    </source>
</evidence>
<feature type="transmembrane region" description="Helical" evidence="6">
    <location>
        <begin position="221"/>
        <end position="240"/>
    </location>
</feature>
<reference evidence="7" key="1">
    <citation type="submission" date="2023-03" db="EMBL/GenBank/DDBJ databases">
        <title>Massive genome expansion in bonnet fungi (Mycena s.s.) driven by repeated elements and novel gene families across ecological guilds.</title>
        <authorList>
            <consortium name="Lawrence Berkeley National Laboratory"/>
            <person name="Harder C.B."/>
            <person name="Miyauchi S."/>
            <person name="Viragh M."/>
            <person name="Kuo A."/>
            <person name="Thoen E."/>
            <person name="Andreopoulos B."/>
            <person name="Lu D."/>
            <person name="Skrede I."/>
            <person name="Drula E."/>
            <person name="Henrissat B."/>
            <person name="Morin E."/>
            <person name="Kohler A."/>
            <person name="Barry K."/>
            <person name="LaButti K."/>
            <person name="Morin E."/>
            <person name="Salamov A."/>
            <person name="Lipzen A."/>
            <person name="Mereny Z."/>
            <person name="Hegedus B."/>
            <person name="Baldrian P."/>
            <person name="Stursova M."/>
            <person name="Weitz H."/>
            <person name="Taylor A."/>
            <person name="Grigoriev I.V."/>
            <person name="Nagy L.G."/>
            <person name="Martin F."/>
            <person name="Kauserud H."/>
        </authorList>
    </citation>
    <scope>NUCLEOTIDE SEQUENCE</scope>
    <source>
        <strain evidence="7">9284</strain>
    </source>
</reference>
<dbReference type="PANTHER" id="PTHR23504">
    <property type="entry name" value="MAJOR FACILITATOR SUPERFAMILY DOMAIN-CONTAINING PROTEIN 10"/>
    <property type="match status" value="1"/>
</dbReference>
<dbReference type="InterPro" id="IPR036259">
    <property type="entry name" value="MFS_trans_sf"/>
</dbReference>
<sequence>MSSRADTEATLLLPPVEQRREDFDKLPMGQIVLLCYARLVDPIAFFSIFPFINKMIHEEAGIPETDVGFYAGLIESLFSLTQILVMIGYGRAADRLGREPILVFSLCGISLASGLFGLSKSVLQIVKSPGVAAVLSLIGYTSVITYGYTAGACNHTCFTNFDLNDTVVSLFRFTSVDLGGLGFTPLQIALLIGLSGIAQAIWLIPFPYLHLRYGTAGVLRGCTYIWPIVMALNPLANLLLKHGWMTAFWIVVPASQLVGGSVSLLFTAIQLALNDIAPSPNSLGTLNAIFLTLNSALRAVVPGIFSSIFALGARTQLFGGQSTWALLVALTIGLWIAVRWYLPEQVERKTRTPENQ</sequence>
<comment type="subcellular location">
    <subcellularLocation>
        <location evidence="1">Membrane</location>
        <topology evidence="1">Multi-pass membrane protein</topology>
    </subcellularLocation>
</comment>
<dbReference type="EMBL" id="JARKIF010000001">
    <property type="protein sequence ID" value="KAJ7650799.1"/>
    <property type="molecule type" value="Genomic_DNA"/>
</dbReference>
<evidence type="ECO:0008006" key="9">
    <source>
        <dbReference type="Google" id="ProtNLM"/>
    </source>
</evidence>
<evidence type="ECO:0000256" key="2">
    <source>
        <dbReference type="ARBA" id="ARBA00022448"/>
    </source>
</evidence>
<protein>
    <recommendedName>
        <fullName evidence="9">Major facilitator superfamily (MFS) profile domain-containing protein</fullName>
    </recommendedName>
</protein>
<proteinExistence type="predicted"/>
<gene>
    <name evidence="7" type="ORF">FB45DRAFT_888824</name>
</gene>
<dbReference type="Gene3D" id="1.20.1250.20">
    <property type="entry name" value="MFS general substrate transporter like domains"/>
    <property type="match status" value="2"/>
</dbReference>
<dbReference type="SUPFAM" id="SSF103473">
    <property type="entry name" value="MFS general substrate transporter"/>
    <property type="match status" value="2"/>
</dbReference>
<feature type="transmembrane region" description="Helical" evidence="6">
    <location>
        <begin position="28"/>
        <end position="49"/>
    </location>
</feature>
<evidence type="ECO:0000256" key="5">
    <source>
        <dbReference type="ARBA" id="ARBA00023136"/>
    </source>
</evidence>
<dbReference type="AlphaFoldDB" id="A0AAD7CK74"/>
<keyword evidence="4 6" id="KW-1133">Transmembrane helix</keyword>
<feature type="transmembrane region" description="Helical" evidence="6">
    <location>
        <begin position="101"/>
        <end position="119"/>
    </location>
</feature>
<evidence type="ECO:0000256" key="1">
    <source>
        <dbReference type="ARBA" id="ARBA00004141"/>
    </source>
</evidence>
<evidence type="ECO:0000256" key="3">
    <source>
        <dbReference type="ARBA" id="ARBA00022692"/>
    </source>
</evidence>
<dbReference type="PANTHER" id="PTHR23504:SF3">
    <property type="entry name" value="MAJOR FACILITATOR SUPERFAMILY (MFS) PROFILE DOMAIN-CONTAINING PROTEIN"/>
    <property type="match status" value="1"/>
</dbReference>
<name>A0AAD7CK74_9AGAR</name>
<feature type="transmembrane region" description="Helical" evidence="6">
    <location>
        <begin position="246"/>
        <end position="273"/>
    </location>
</feature>
<evidence type="ECO:0000256" key="4">
    <source>
        <dbReference type="ARBA" id="ARBA00022989"/>
    </source>
</evidence>
<evidence type="ECO:0000256" key="6">
    <source>
        <dbReference type="SAM" id="Phobius"/>
    </source>
</evidence>